<dbReference type="PANTHER" id="PTHR40265:SF1">
    <property type="entry name" value="GLYOXALASE-LIKE DOMAIN-CONTAINING PROTEIN"/>
    <property type="match status" value="1"/>
</dbReference>
<dbReference type="PANTHER" id="PTHR40265">
    <property type="entry name" value="BLL2707 PROTEIN"/>
    <property type="match status" value="1"/>
</dbReference>
<sequence>MFLDHIVHFIDRKPQIAVEEWKRQGMHAAIGGQHLNWGTHNALFYTKDSYIEWLAVEKPEIAEAADHPLTKLLLHDKTGFGTICLRTESIEELDNRLKSEGFETSGVLDAERRTDTGELIQWKMLFIQEEARSQLPAPFFIEWQESDEQRYEGLRKRGAIVSANEELAIKRLVFGVNDPEAAEGKWRKVLGGSLELPNCRLEFKRTEGVKERLEEVHFMNGHKRLSFEDGVYYLPKLGNI</sequence>
<evidence type="ECO:0000313" key="2">
    <source>
        <dbReference type="EMBL" id="QKX50775.1"/>
    </source>
</evidence>
<keyword evidence="3" id="KW-1185">Reference proteome</keyword>
<accession>A0A7H8QBP0</accession>
<dbReference type="Gene3D" id="3.10.180.10">
    <property type="entry name" value="2,3-Dihydroxybiphenyl 1,2-Dioxygenase, domain 1"/>
    <property type="match status" value="1"/>
</dbReference>
<dbReference type="InterPro" id="IPR025870">
    <property type="entry name" value="Glyoxalase-like_dom"/>
</dbReference>
<dbReference type="InterPro" id="IPR029068">
    <property type="entry name" value="Glyas_Bleomycin-R_OHBP_Dase"/>
</dbReference>
<dbReference type="Proteomes" id="UP000509222">
    <property type="component" value="Chromosome"/>
</dbReference>
<proteinExistence type="predicted"/>
<dbReference type="RefSeq" id="WP_176294464.1">
    <property type="nucleotide sequence ID" value="NZ_CP051177.1"/>
</dbReference>
<evidence type="ECO:0000259" key="1">
    <source>
        <dbReference type="Pfam" id="PF13468"/>
    </source>
</evidence>
<dbReference type="EMBL" id="CP051177">
    <property type="protein sequence ID" value="QKX50775.1"/>
    <property type="molecule type" value="Genomic_DNA"/>
</dbReference>
<evidence type="ECO:0000313" key="3">
    <source>
        <dbReference type="Proteomes" id="UP000509222"/>
    </source>
</evidence>
<dbReference type="Pfam" id="PF13468">
    <property type="entry name" value="Glyoxalase_3"/>
    <property type="match status" value="1"/>
</dbReference>
<reference evidence="3" key="2">
    <citation type="submission" date="2020-06" db="EMBL/GenBank/DDBJ databases">
        <title>Isolation of Planomicrobium glaciei.</title>
        <authorList>
            <person name="Malisova L."/>
            <person name="Safrankova R."/>
            <person name="Jakubu V."/>
            <person name="Spanelova P."/>
        </authorList>
    </citation>
    <scope>NUCLEOTIDE SEQUENCE [LARGE SCALE GENOMIC DNA]</scope>
    <source>
        <strain evidence="3">NRL-ATB46093</strain>
    </source>
</reference>
<name>A0A7H8QBP0_9BACL</name>
<protein>
    <submittedName>
        <fullName evidence="2">VOC family protein</fullName>
    </submittedName>
</protein>
<reference evidence="2 3" key="1">
    <citation type="submission" date="2020-04" db="EMBL/GenBank/DDBJ databases">
        <authorList>
            <person name="Pajer P."/>
            <person name="Broz P."/>
        </authorList>
    </citation>
    <scope>NUCLEOTIDE SEQUENCE [LARGE SCALE GENOMIC DNA]</scope>
    <source>
        <strain evidence="3">NRL-ATB46093</strain>
    </source>
</reference>
<dbReference type="AlphaFoldDB" id="A0A7H8QBP0"/>
<gene>
    <name evidence="2" type="ORF">HF394_09365</name>
</gene>
<organism evidence="2 3">
    <name type="scientific">Planococcus glaciei</name>
    <dbReference type="NCBI Taxonomy" id="459472"/>
    <lineage>
        <taxon>Bacteria</taxon>
        <taxon>Bacillati</taxon>
        <taxon>Bacillota</taxon>
        <taxon>Bacilli</taxon>
        <taxon>Bacillales</taxon>
        <taxon>Caryophanaceae</taxon>
        <taxon>Planococcus</taxon>
    </lineage>
</organism>
<feature type="domain" description="Glyoxalase-like" evidence="1">
    <location>
        <begin position="3"/>
        <end position="189"/>
    </location>
</feature>